<evidence type="ECO:0000313" key="3">
    <source>
        <dbReference type="Proteomes" id="UP001215280"/>
    </source>
</evidence>
<gene>
    <name evidence="2" type="ORF">DFH07DRAFT_953164</name>
</gene>
<feature type="compositionally biased region" description="Basic and acidic residues" evidence="1">
    <location>
        <begin position="107"/>
        <end position="117"/>
    </location>
</feature>
<feature type="compositionally biased region" description="Basic residues" evidence="1">
    <location>
        <begin position="118"/>
        <end position="127"/>
    </location>
</feature>
<feature type="compositionally biased region" description="Basic residues" evidence="1">
    <location>
        <begin position="174"/>
        <end position="186"/>
    </location>
</feature>
<accession>A0AAD7NS01</accession>
<protein>
    <submittedName>
        <fullName evidence="2">Uncharacterized protein</fullName>
    </submittedName>
</protein>
<proteinExistence type="predicted"/>
<name>A0AAD7NS01_9AGAR</name>
<evidence type="ECO:0000256" key="1">
    <source>
        <dbReference type="SAM" id="MobiDB-lite"/>
    </source>
</evidence>
<feature type="compositionally biased region" description="Basic and acidic residues" evidence="1">
    <location>
        <begin position="132"/>
        <end position="149"/>
    </location>
</feature>
<feature type="compositionally biased region" description="Polar residues" evidence="1">
    <location>
        <begin position="84"/>
        <end position="95"/>
    </location>
</feature>
<feature type="region of interest" description="Disordered" evidence="1">
    <location>
        <begin position="73"/>
        <end position="186"/>
    </location>
</feature>
<feature type="compositionally biased region" description="Basic residues" evidence="1">
    <location>
        <begin position="262"/>
        <end position="271"/>
    </location>
</feature>
<feature type="region of interest" description="Disordered" evidence="1">
    <location>
        <begin position="262"/>
        <end position="281"/>
    </location>
</feature>
<organism evidence="2 3">
    <name type="scientific">Mycena maculata</name>
    <dbReference type="NCBI Taxonomy" id="230809"/>
    <lineage>
        <taxon>Eukaryota</taxon>
        <taxon>Fungi</taxon>
        <taxon>Dikarya</taxon>
        <taxon>Basidiomycota</taxon>
        <taxon>Agaricomycotina</taxon>
        <taxon>Agaricomycetes</taxon>
        <taxon>Agaricomycetidae</taxon>
        <taxon>Agaricales</taxon>
        <taxon>Marasmiineae</taxon>
        <taxon>Mycenaceae</taxon>
        <taxon>Mycena</taxon>
    </lineage>
</organism>
<reference evidence="2" key="1">
    <citation type="submission" date="2023-03" db="EMBL/GenBank/DDBJ databases">
        <title>Massive genome expansion in bonnet fungi (Mycena s.s.) driven by repeated elements and novel gene families across ecological guilds.</title>
        <authorList>
            <consortium name="Lawrence Berkeley National Laboratory"/>
            <person name="Harder C.B."/>
            <person name="Miyauchi S."/>
            <person name="Viragh M."/>
            <person name="Kuo A."/>
            <person name="Thoen E."/>
            <person name="Andreopoulos B."/>
            <person name="Lu D."/>
            <person name="Skrede I."/>
            <person name="Drula E."/>
            <person name="Henrissat B."/>
            <person name="Morin E."/>
            <person name="Kohler A."/>
            <person name="Barry K."/>
            <person name="LaButti K."/>
            <person name="Morin E."/>
            <person name="Salamov A."/>
            <person name="Lipzen A."/>
            <person name="Mereny Z."/>
            <person name="Hegedus B."/>
            <person name="Baldrian P."/>
            <person name="Stursova M."/>
            <person name="Weitz H."/>
            <person name="Taylor A."/>
            <person name="Grigoriev I.V."/>
            <person name="Nagy L.G."/>
            <person name="Martin F."/>
            <person name="Kauserud H."/>
        </authorList>
    </citation>
    <scope>NUCLEOTIDE SEQUENCE</scope>
    <source>
        <strain evidence="2">CBHHK188m</strain>
    </source>
</reference>
<feature type="compositionally biased region" description="Acidic residues" evidence="1">
    <location>
        <begin position="73"/>
        <end position="83"/>
    </location>
</feature>
<sequence>MSPYLTLTLPNSSGPTFIHQLPSMVALSTPTLEPAEILTCDVDMEEVLRPALLAAERHAARLDSQLLEDAYAEDEWEDEDDIQSEPTSPPISTANAEPAAYPNVPGVERRRRADAARGRRSRRRRGAAPRTPYDRKPDTRYSQDHRELSPETVALNATDLPASSGGAWQGRSNTRPHKKGRGGGGAARRRVFTLPQLLSGGSRLVRWNGRDPKLIIDAKGRIVTILLGRPEDPDWDAVIADAVEEMARARRRCLRRGIYRSSRPAHRRGKHIPLTDGASLGGGQQRPGNLVSIPQLQPITAPCQKKPKRETIGRFPIKCVVWQPMHPNCTGYKAKALKGVFEHHPNLRHTFSNSIYPAVTFNCGP</sequence>
<keyword evidence="3" id="KW-1185">Reference proteome</keyword>
<comment type="caution">
    <text evidence="2">The sequence shown here is derived from an EMBL/GenBank/DDBJ whole genome shotgun (WGS) entry which is preliminary data.</text>
</comment>
<evidence type="ECO:0000313" key="2">
    <source>
        <dbReference type="EMBL" id="KAJ7772705.1"/>
    </source>
</evidence>
<dbReference type="EMBL" id="JARJLG010000019">
    <property type="protein sequence ID" value="KAJ7772705.1"/>
    <property type="molecule type" value="Genomic_DNA"/>
</dbReference>
<dbReference type="AlphaFoldDB" id="A0AAD7NS01"/>
<dbReference type="Proteomes" id="UP001215280">
    <property type="component" value="Unassembled WGS sequence"/>
</dbReference>